<keyword evidence="2" id="KW-1185">Reference proteome</keyword>
<accession>F2JRB4</accession>
<sequence>MCILKNKKTEKKLYCLLTQLGYNFSEFKSSKKYRIIFQKLVYAMQRNGFNFGYSYNLYINGPYCPELASKGYDMVAHLDEFETDPTPFVLSVSGEAKLEKVKQYLDNNYDDSDWLETIATLDFLKNEFFDTDTSKEVIFAKFATIKPHLYQGHEMTLSRAWELVEGVQ</sequence>
<dbReference type="AlphaFoldDB" id="F2JRB4"/>
<proteinExistence type="predicted"/>
<evidence type="ECO:0000313" key="1">
    <source>
        <dbReference type="EMBL" id="ADZ82723.1"/>
    </source>
</evidence>
<evidence type="ECO:0000313" key="2">
    <source>
        <dbReference type="Proteomes" id="UP000008467"/>
    </source>
</evidence>
<name>F2JRB4_CELLD</name>
<evidence type="ECO:0008006" key="3">
    <source>
        <dbReference type="Google" id="ProtNLM"/>
    </source>
</evidence>
<gene>
    <name evidence="1" type="ordered locus">Clole_0991</name>
</gene>
<protein>
    <recommendedName>
        <fullName evidence="3">Antitoxin SocA-like Panacea domain-containing protein</fullName>
    </recommendedName>
</protein>
<dbReference type="HOGENOM" id="CLU_136835_0_0_9"/>
<organism evidence="1 2">
    <name type="scientific">Cellulosilyticum lentocellum (strain ATCC 49066 / DSM 5427 / NCIMB 11756 / RHM5)</name>
    <name type="common">Clostridium lentocellum</name>
    <dbReference type="NCBI Taxonomy" id="642492"/>
    <lineage>
        <taxon>Bacteria</taxon>
        <taxon>Bacillati</taxon>
        <taxon>Bacillota</taxon>
        <taxon>Clostridia</taxon>
        <taxon>Lachnospirales</taxon>
        <taxon>Cellulosilyticaceae</taxon>
        <taxon>Cellulosilyticum</taxon>
    </lineage>
</organism>
<dbReference type="eggNOG" id="COG3465">
    <property type="taxonomic scope" value="Bacteria"/>
</dbReference>
<dbReference type="STRING" id="642492.Clole_0991"/>
<dbReference type="KEGG" id="cle:Clole_0991"/>
<dbReference type="EMBL" id="CP002582">
    <property type="protein sequence ID" value="ADZ82723.1"/>
    <property type="molecule type" value="Genomic_DNA"/>
</dbReference>
<reference evidence="1 2" key="1">
    <citation type="journal article" date="2011" name="J. Bacteriol.">
        <title>Complete genome sequence of the cellulose-degrading bacterium Cellulosilyticum lentocellum.</title>
        <authorList>
            <consortium name="US DOE Joint Genome Institute"/>
            <person name="Miller D.A."/>
            <person name="Suen G."/>
            <person name="Bruce D."/>
            <person name="Copeland A."/>
            <person name="Cheng J.F."/>
            <person name="Detter C."/>
            <person name="Goodwin L.A."/>
            <person name="Han C.S."/>
            <person name="Hauser L.J."/>
            <person name="Land M.L."/>
            <person name="Lapidus A."/>
            <person name="Lucas S."/>
            <person name="Meincke L."/>
            <person name="Pitluck S."/>
            <person name="Tapia R."/>
            <person name="Teshima H."/>
            <person name="Woyke T."/>
            <person name="Fox B.G."/>
            <person name="Angert E.R."/>
            <person name="Currie C.R."/>
        </authorList>
    </citation>
    <scope>NUCLEOTIDE SEQUENCE [LARGE SCALE GENOMIC DNA]</scope>
    <source>
        <strain evidence="2">ATCC 49066 / DSM 5427 / NCIMB 11756 / RHM5</strain>
    </source>
</reference>
<dbReference type="RefSeq" id="WP_013656022.1">
    <property type="nucleotide sequence ID" value="NC_015275.1"/>
</dbReference>
<dbReference type="Proteomes" id="UP000008467">
    <property type="component" value="Chromosome"/>
</dbReference>